<feature type="binding site" evidence="15 17">
    <location>
        <position position="227"/>
    </location>
    <ligand>
        <name>[2Fe-2S] cluster</name>
        <dbReference type="ChEBI" id="CHEBI:190135"/>
    </ligand>
</feature>
<dbReference type="InterPro" id="IPR019480">
    <property type="entry name" value="Dihydroorotate_DH_Fe-S-bd"/>
</dbReference>
<evidence type="ECO:0000256" key="14">
    <source>
        <dbReference type="ARBA" id="ARBA00082223"/>
    </source>
</evidence>
<comment type="subunit">
    <text evidence="3 15">Heterotetramer of 2 PyrK and 2 PyrD type B subunits.</text>
</comment>
<dbReference type="SUPFAM" id="SSF52343">
    <property type="entry name" value="Ferredoxin reductase-like, C-terminal NADP-linked domain"/>
    <property type="match status" value="1"/>
</dbReference>
<evidence type="ECO:0000256" key="13">
    <source>
        <dbReference type="ARBA" id="ARBA00069792"/>
    </source>
</evidence>
<dbReference type="PRINTS" id="PR00409">
    <property type="entry name" value="PHDIOXRDTASE"/>
</dbReference>
<feature type="binding site" evidence="15 17">
    <location>
        <position position="230"/>
    </location>
    <ligand>
        <name>[2Fe-2S] cluster</name>
        <dbReference type="ChEBI" id="CHEBI:190135"/>
    </ligand>
</feature>
<keyword evidence="4 15" id="KW-0813">Transport</keyword>
<evidence type="ECO:0000256" key="11">
    <source>
        <dbReference type="ARBA" id="ARBA00023004"/>
    </source>
</evidence>
<evidence type="ECO:0000256" key="10">
    <source>
        <dbReference type="ARBA" id="ARBA00022982"/>
    </source>
</evidence>
<evidence type="ECO:0000256" key="9">
    <source>
        <dbReference type="ARBA" id="ARBA00022975"/>
    </source>
</evidence>
<keyword evidence="8 15" id="KW-0274">FAD</keyword>
<evidence type="ECO:0000313" key="20">
    <source>
        <dbReference type="Proteomes" id="UP000075806"/>
    </source>
</evidence>
<keyword evidence="12 15" id="KW-0411">Iron-sulfur</keyword>
<keyword evidence="11 15" id="KW-0408">Iron</keyword>
<feature type="binding site" evidence="15 16">
    <location>
        <begin position="78"/>
        <end position="79"/>
    </location>
    <ligand>
        <name>FAD</name>
        <dbReference type="ChEBI" id="CHEBI:57692"/>
    </ligand>
</feature>
<dbReference type="STRING" id="519424.AZF04_02085"/>
<dbReference type="EMBL" id="LTAO01000001">
    <property type="protein sequence ID" value="KYG35148.1"/>
    <property type="molecule type" value="Genomic_DNA"/>
</dbReference>
<dbReference type="SUPFAM" id="SSF63380">
    <property type="entry name" value="Riboflavin synthase domain-like"/>
    <property type="match status" value="1"/>
</dbReference>
<feature type="binding site" evidence="15 17">
    <location>
        <position position="247"/>
    </location>
    <ligand>
        <name>[2Fe-2S] cluster</name>
        <dbReference type="ChEBI" id="CHEBI:190135"/>
    </ligand>
</feature>
<accession>A0A162FAC2</accession>
<keyword evidence="9 15" id="KW-0665">Pyrimidine biosynthesis</keyword>
<evidence type="ECO:0000256" key="2">
    <source>
        <dbReference type="ARBA" id="ARBA00006422"/>
    </source>
</evidence>
<proteinExistence type="inferred from homology"/>
<comment type="pathway">
    <text evidence="1 15">Pyrimidine metabolism; UMP biosynthesis via de novo pathway; orotate from (S)-dihydroorotate (NAD(+) route): step 1/1.</text>
</comment>
<dbReference type="InterPro" id="IPR037117">
    <property type="entry name" value="Dihydroorotate_DH_ele_sf"/>
</dbReference>
<dbReference type="Pfam" id="PF10418">
    <property type="entry name" value="DHODB_Fe-S_bind"/>
    <property type="match status" value="1"/>
</dbReference>
<evidence type="ECO:0000256" key="8">
    <source>
        <dbReference type="ARBA" id="ARBA00022827"/>
    </source>
</evidence>
<dbReference type="PIRSF" id="PIRSF006816">
    <property type="entry name" value="Cyc3_hyd_g"/>
    <property type="match status" value="1"/>
</dbReference>
<dbReference type="InterPro" id="IPR017938">
    <property type="entry name" value="Riboflavin_synthase-like_b-brl"/>
</dbReference>
<dbReference type="UniPathway" id="UPA00070">
    <property type="reaction ID" value="UER00945"/>
</dbReference>
<dbReference type="InterPro" id="IPR001433">
    <property type="entry name" value="OxRdtase_FAD/NAD-bd"/>
</dbReference>
<comment type="caution">
    <text evidence="19">The sequence shown here is derived from an EMBL/GenBank/DDBJ whole genome shotgun (WGS) entry which is preliminary data.</text>
</comment>
<dbReference type="InterPro" id="IPR050353">
    <property type="entry name" value="PyrK_electron_transfer"/>
</dbReference>
<evidence type="ECO:0000313" key="19">
    <source>
        <dbReference type="EMBL" id="KYG35148.1"/>
    </source>
</evidence>
<feature type="binding site" evidence="15 16">
    <location>
        <begin position="54"/>
        <end position="57"/>
    </location>
    <ligand>
        <name>FAD</name>
        <dbReference type="ChEBI" id="CHEBI:57692"/>
    </ligand>
</feature>
<dbReference type="PANTHER" id="PTHR43513">
    <property type="entry name" value="DIHYDROOROTATE DEHYDROGENASE B (NAD(+)), ELECTRON TRANSFER SUBUNIT"/>
    <property type="match status" value="1"/>
</dbReference>
<keyword evidence="5 15" id="KW-0285">Flavoprotein</keyword>
<dbReference type="HAMAP" id="MF_01211">
    <property type="entry name" value="DHODB_Fe_S_bind"/>
    <property type="match status" value="1"/>
</dbReference>
<feature type="binding site" evidence="15 17">
    <location>
        <position position="222"/>
    </location>
    <ligand>
        <name>[2Fe-2S] cluster</name>
        <dbReference type="ChEBI" id="CHEBI:190135"/>
    </ligand>
</feature>
<dbReference type="GO" id="GO:0046872">
    <property type="term" value="F:metal ion binding"/>
    <property type="evidence" value="ECO:0007669"/>
    <property type="project" value="UniProtKB-KW"/>
</dbReference>
<sequence>MMNKQGILSIVSQQQIAEQIFEIKCQGPLVKSMTNPGQFVHVKVDSYDDLLLRRPLSICDIDLEQEILTMLYRVEGEGTNRLSKKQKWEQVDVLGPLGHGFPVEETEPGEVALLVGGGIGVPPLYYLSKQLKKRGVKVIHVLGFQAKSAVFYEKEFNELGETYITTVDGSHGLQGFVTDAISKYELSFDTLYSCGPNVMLKALTSQFENSRGFLSLEERMGCGIGACLACVCHPTEDPEGTSYKKVCTDGPVFKVGEVVL</sequence>
<feature type="domain" description="FAD-binding FR-type" evidence="18">
    <location>
        <begin position="3"/>
        <end position="103"/>
    </location>
</feature>
<dbReference type="FunFam" id="2.10.240.10:FF:000001">
    <property type="entry name" value="Dihydroorotate dehydrogenase B (NAD(+)), electron transfer subunit"/>
    <property type="match status" value="1"/>
</dbReference>
<evidence type="ECO:0000256" key="12">
    <source>
        <dbReference type="ARBA" id="ARBA00023014"/>
    </source>
</evidence>
<keyword evidence="10 15" id="KW-0249">Electron transport</keyword>
<dbReference type="AlphaFoldDB" id="A0A162FAC2"/>
<evidence type="ECO:0000256" key="15">
    <source>
        <dbReference type="HAMAP-Rule" id="MF_01211"/>
    </source>
</evidence>
<dbReference type="CDD" id="cd06218">
    <property type="entry name" value="DHOD_e_trans"/>
    <property type="match status" value="1"/>
</dbReference>
<protein>
    <recommendedName>
        <fullName evidence="13 15">Dihydroorotate dehydrogenase B (NAD(+)), electron transfer subunit</fullName>
    </recommendedName>
    <alternativeName>
        <fullName evidence="14 15">Dihydroorotate oxidase B, electron transfer subunit</fullName>
    </alternativeName>
</protein>
<evidence type="ECO:0000256" key="4">
    <source>
        <dbReference type="ARBA" id="ARBA00022448"/>
    </source>
</evidence>
<evidence type="ECO:0000256" key="7">
    <source>
        <dbReference type="ARBA" id="ARBA00022723"/>
    </source>
</evidence>
<dbReference type="InterPro" id="IPR023455">
    <property type="entry name" value="Dihydroorotate_DHASE_ETsu"/>
</dbReference>
<comment type="cofactor">
    <cofactor evidence="15 16">
        <name>FAD</name>
        <dbReference type="ChEBI" id="CHEBI:57692"/>
    </cofactor>
    <text evidence="15 16">Binds 1 FAD per subunit.</text>
</comment>
<dbReference type="NCBIfam" id="NF000797">
    <property type="entry name" value="PRK00054.1-2"/>
    <property type="match status" value="1"/>
</dbReference>
<gene>
    <name evidence="15" type="primary">pyrK</name>
    <name evidence="19" type="ORF">AZF04_02085</name>
</gene>
<evidence type="ECO:0000256" key="6">
    <source>
        <dbReference type="ARBA" id="ARBA00022714"/>
    </source>
</evidence>
<dbReference type="OrthoDB" id="9778346at2"/>
<keyword evidence="7 15" id="KW-0479">Metal-binding</keyword>
<dbReference type="Proteomes" id="UP000075806">
    <property type="component" value="Unassembled WGS sequence"/>
</dbReference>
<dbReference type="PANTHER" id="PTHR43513:SF3">
    <property type="entry name" value="DIHYDROOROTATE DEHYDROGENASE B (NAD(+)), ELECTRON TRANSFER SUBUNIT-RELATED"/>
    <property type="match status" value="1"/>
</dbReference>
<dbReference type="GO" id="GO:0051537">
    <property type="term" value="F:2 iron, 2 sulfur cluster binding"/>
    <property type="evidence" value="ECO:0007669"/>
    <property type="project" value="UniProtKB-KW"/>
</dbReference>
<comment type="function">
    <text evidence="15">Responsible for channeling the electrons from the oxidation of dihydroorotate from the FMN redox center in the PyrD type B subunit to the ultimate electron acceptor NAD(+).</text>
</comment>
<evidence type="ECO:0000256" key="3">
    <source>
        <dbReference type="ARBA" id="ARBA00011669"/>
    </source>
</evidence>
<dbReference type="GO" id="GO:0044205">
    <property type="term" value="P:'de novo' UMP biosynthetic process"/>
    <property type="evidence" value="ECO:0007669"/>
    <property type="project" value="UniProtKB-UniRule"/>
</dbReference>
<dbReference type="InterPro" id="IPR039261">
    <property type="entry name" value="FNR_nucleotide-bd"/>
</dbReference>
<organism evidence="19 20">
    <name type="scientific">Alkalihalobacillus trypoxylicola</name>
    <dbReference type="NCBI Taxonomy" id="519424"/>
    <lineage>
        <taxon>Bacteria</taxon>
        <taxon>Bacillati</taxon>
        <taxon>Bacillota</taxon>
        <taxon>Bacilli</taxon>
        <taxon>Bacillales</taxon>
        <taxon>Bacillaceae</taxon>
        <taxon>Alkalihalobacillus</taxon>
    </lineage>
</organism>
<dbReference type="Gene3D" id="3.40.50.80">
    <property type="entry name" value="Nucleotide-binding domain of ferredoxin-NADP reductase (FNR) module"/>
    <property type="match status" value="1"/>
</dbReference>
<evidence type="ECO:0000256" key="1">
    <source>
        <dbReference type="ARBA" id="ARBA00004715"/>
    </source>
</evidence>
<dbReference type="RefSeq" id="WP_061947353.1">
    <property type="nucleotide sequence ID" value="NZ_LTAO01000001.1"/>
</dbReference>
<evidence type="ECO:0000259" key="18">
    <source>
        <dbReference type="PROSITE" id="PS51384"/>
    </source>
</evidence>
<dbReference type="GO" id="GO:0009055">
    <property type="term" value="F:electron transfer activity"/>
    <property type="evidence" value="ECO:0007669"/>
    <property type="project" value="UniProtKB-UniRule"/>
</dbReference>
<dbReference type="GO" id="GO:0050660">
    <property type="term" value="F:flavin adenine dinucleotide binding"/>
    <property type="evidence" value="ECO:0007669"/>
    <property type="project" value="InterPro"/>
</dbReference>
<keyword evidence="20" id="KW-1185">Reference proteome</keyword>
<name>A0A162FAC2_9BACI</name>
<dbReference type="FunFam" id="3.40.50.80:FF:000017">
    <property type="entry name" value="Dihydroorotate dehydrogenase B (NAD(+)), electron transfer subunit"/>
    <property type="match status" value="1"/>
</dbReference>
<keyword evidence="6 15" id="KW-0001">2Fe-2S</keyword>
<comment type="similarity">
    <text evidence="2 15">Belongs to the PyrK family.</text>
</comment>
<dbReference type="Pfam" id="PF00175">
    <property type="entry name" value="NAD_binding_1"/>
    <property type="match status" value="1"/>
</dbReference>
<evidence type="ECO:0000256" key="17">
    <source>
        <dbReference type="PIRSR" id="PIRSR006816-2"/>
    </source>
</evidence>
<dbReference type="GO" id="GO:0016491">
    <property type="term" value="F:oxidoreductase activity"/>
    <property type="evidence" value="ECO:0007669"/>
    <property type="project" value="InterPro"/>
</dbReference>
<evidence type="ECO:0000256" key="16">
    <source>
        <dbReference type="PIRSR" id="PIRSR006816-1"/>
    </source>
</evidence>
<dbReference type="InterPro" id="IPR012165">
    <property type="entry name" value="Cyt_c3_hydrogenase_gsu"/>
</dbReference>
<dbReference type="Gene3D" id="2.40.30.10">
    <property type="entry name" value="Translation factors"/>
    <property type="match status" value="1"/>
</dbReference>
<evidence type="ECO:0000256" key="5">
    <source>
        <dbReference type="ARBA" id="ARBA00022630"/>
    </source>
</evidence>
<dbReference type="PROSITE" id="PS51384">
    <property type="entry name" value="FAD_FR"/>
    <property type="match status" value="1"/>
</dbReference>
<dbReference type="Gene3D" id="2.10.240.10">
    <property type="entry name" value="Dihydroorotate dehydrogenase, electron transfer subunit"/>
    <property type="match status" value="1"/>
</dbReference>
<comment type="cofactor">
    <cofactor evidence="17">
        <name>[2Fe-2S] cluster</name>
        <dbReference type="ChEBI" id="CHEBI:190135"/>
    </cofactor>
    <text evidence="17">Binds 1 [2Fe-2S] cluster per subunit.</text>
</comment>
<comment type="cofactor">
    <cofactor evidence="15">
        <name>[2Fe-2S] cluster</name>
        <dbReference type="ChEBI" id="CHEBI:190135"/>
    </cofactor>
    <text evidence="15">Binds 1 [2Fe-2S] cluster per subunit.</text>
</comment>
<reference evidence="19" key="1">
    <citation type="submission" date="2016-02" db="EMBL/GenBank/DDBJ databases">
        <title>Genome sequence of Bacillus trypoxylicola KCTC 13244(T).</title>
        <authorList>
            <person name="Jeong H."/>
            <person name="Park S.-H."/>
            <person name="Choi S.-K."/>
        </authorList>
    </citation>
    <scope>NUCLEOTIDE SEQUENCE [LARGE SCALE GENOMIC DNA]</scope>
    <source>
        <strain evidence="19">KCTC 13244</strain>
    </source>
</reference>
<dbReference type="InterPro" id="IPR017927">
    <property type="entry name" value="FAD-bd_FR_type"/>
</dbReference>
<feature type="binding site" evidence="15 16">
    <location>
        <begin position="71"/>
        <end position="73"/>
    </location>
    <ligand>
        <name>FAD</name>
        <dbReference type="ChEBI" id="CHEBI:57692"/>
    </ligand>
</feature>
<dbReference type="NCBIfam" id="NF000799">
    <property type="entry name" value="PRK00054.1-4"/>
    <property type="match status" value="1"/>
</dbReference>